<dbReference type="Gene3D" id="1.25.40.20">
    <property type="entry name" value="Ankyrin repeat-containing domain"/>
    <property type="match status" value="5"/>
</dbReference>
<dbReference type="STRING" id="4615.A0A199VCU8"/>
<evidence type="ECO:0000256" key="3">
    <source>
        <dbReference type="PROSITE-ProRule" id="PRU00023"/>
    </source>
</evidence>
<comment type="caution">
    <text evidence="5">The sequence shown here is derived from an EMBL/GenBank/DDBJ whole genome shotgun (WGS) entry which is preliminary data.</text>
</comment>
<keyword evidence="2 3" id="KW-0040">ANK repeat</keyword>
<protein>
    <submittedName>
        <fullName evidence="5">Ankyrin-3</fullName>
    </submittedName>
</protein>
<feature type="repeat" description="ANK" evidence="3">
    <location>
        <begin position="152"/>
        <end position="184"/>
    </location>
</feature>
<feature type="repeat" description="ANK" evidence="3">
    <location>
        <begin position="460"/>
        <end position="492"/>
    </location>
</feature>
<organism evidence="5 6">
    <name type="scientific">Ananas comosus</name>
    <name type="common">Pineapple</name>
    <name type="synonym">Ananas ananas</name>
    <dbReference type="NCBI Taxonomy" id="4615"/>
    <lineage>
        <taxon>Eukaryota</taxon>
        <taxon>Viridiplantae</taxon>
        <taxon>Streptophyta</taxon>
        <taxon>Embryophyta</taxon>
        <taxon>Tracheophyta</taxon>
        <taxon>Spermatophyta</taxon>
        <taxon>Magnoliopsida</taxon>
        <taxon>Liliopsida</taxon>
        <taxon>Poales</taxon>
        <taxon>Bromeliaceae</taxon>
        <taxon>Bromelioideae</taxon>
        <taxon>Ananas</taxon>
    </lineage>
</organism>
<feature type="region of interest" description="Disordered" evidence="4">
    <location>
        <begin position="30"/>
        <end position="62"/>
    </location>
</feature>
<dbReference type="PANTHER" id="PTHR24123">
    <property type="entry name" value="ANKYRIN REPEAT-CONTAINING"/>
    <property type="match status" value="1"/>
</dbReference>
<accession>A0A199VCU8</accession>
<name>A0A199VCU8_ANACO</name>
<feature type="repeat" description="ANK" evidence="3">
    <location>
        <begin position="666"/>
        <end position="699"/>
    </location>
</feature>
<feature type="repeat" description="ANK" evidence="3">
    <location>
        <begin position="564"/>
        <end position="596"/>
    </location>
</feature>
<evidence type="ECO:0000313" key="5">
    <source>
        <dbReference type="EMBL" id="OAY74605.1"/>
    </source>
</evidence>
<dbReference type="Pfam" id="PF13857">
    <property type="entry name" value="Ank_5"/>
    <property type="match status" value="1"/>
</dbReference>
<dbReference type="PROSITE" id="PS50297">
    <property type="entry name" value="ANK_REP_REGION"/>
    <property type="match status" value="5"/>
</dbReference>
<evidence type="ECO:0000256" key="2">
    <source>
        <dbReference type="ARBA" id="ARBA00023043"/>
    </source>
</evidence>
<dbReference type="SMART" id="SM00248">
    <property type="entry name" value="ANK"/>
    <property type="match status" value="12"/>
</dbReference>
<evidence type="ECO:0000313" key="6">
    <source>
        <dbReference type="Proteomes" id="UP000092600"/>
    </source>
</evidence>
<dbReference type="PANTHER" id="PTHR24123:SF73">
    <property type="entry name" value="OS02G0457500 PROTEIN"/>
    <property type="match status" value="1"/>
</dbReference>
<dbReference type="Proteomes" id="UP000092600">
    <property type="component" value="Unassembled WGS sequence"/>
</dbReference>
<keyword evidence="1" id="KW-0677">Repeat</keyword>
<sequence length="839" mass="90171">MTRVSDRWSRPNYKHLVCASSSSLSACVVSEHQREDPLHGEKGDDPIRFSTPSSAKSSPFRGAGAVRVRSMARHRAAARGDEAATSQRLVEAALRGDARAVEECLGGAGAAAAAAADVNEVGAVVLSVRCVEIAMREEAADEVEIERRELKSDVTALFAAAHSGHIDVVRRLLKAGADVNQKLFRGYAATAAAREGHCDILEVLLKAGASQPACEDALLEASLFGEAEAVQLLISSEMVRLDSAAHAIVTASSRGFVDVVAALIKNGVDINCVDRVLLQSIKPALHANVDCTPLVAAIVSRQVSTVKFLLETCTVQNMRLYMQAGARTDCLARLGAWSWDPITGEELRVGACLGEPYTAEWCTVEYFESSGEILRLLLRHEPHLLENPHLGRTLLCHAILCRNPNAVSALLKAGANSKFPIRTKNRYESRPIHLAARLGCADILRQLISHGTDINAKTSNGETPLMISAKAGSADCFLELIIAGADLGLVSDSGETAVQVAKTSAFSSSLIDIMTKALNAGVNLNSSNIHAFSPLHFITESGSTEPLQMILHSSTADINKPDSSGFTPLMVAAKARKTEVFRLLVMAGADISVKNSENKTLMSMLQNEDPVMRDSFEQILLKATLADIITDRMIFRALHYAAQKGDTSSIVQLLKMGWKVDSFDENGYSPLMLAAMEGKSEACQVLILQGGADCGLTNARNETALTLARISPKSNKATEGLILDQLARVCVTEGEELIKHTREGRGTPHLKNVRMLNSGVLTWGKSERRNVVCKEATAGPSLNFSKNRRNDDKDGEAAVFRVVTVGGREVHFEARSGPSVELWVRGINLIAKESASSGD</sequence>
<dbReference type="InterPro" id="IPR051165">
    <property type="entry name" value="Multifunctional_ANK_Repeat"/>
</dbReference>
<proteinExistence type="predicted"/>
<dbReference type="AlphaFoldDB" id="A0A199VCU8"/>
<dbReference type="PROSITE" id="PS51257">
    <property type="entry name" value="PROKAR_LIPOPROTEIN"/>
    <property type="match status" value="1"/>
</dbReference>
<feature type="compositionally biased region" description="Basic and acidic residues" evidence="4">
    <location>
        <begin position="31"/>
        <end position="47"/>
    </location>
</feature>
<dbReference type="Pfam" id="PF12796">
    <property type="entry name" value="Ank_2"/>
    <property type="match status" value="4"/>
</dbReference>
<dbReference type="PROSITE" id="PS50088">
    <property type="entry name" value="ANK_REPEAT"/>
    <property type="match status" value="5"/>
</dbReference>
<dbReference type="SUPFAM" id="SSF48403">
    <property type="entry name" value="Ankyrin repeat"/>
    <property type="match status" value="2"/>
</dbReference>
<dbReference type="InterPro" id="IPR036770">
    <property type="entry name" value="Ankyrin_rpt-contain_sf"/>
</dbReference>
<reference evidence="5 6" key="1">
    <citation type="journal article" date="2016" name="DNA Res.">
        <title>The draft genome of MD-2 pineapple using hybrid error correction of long reads.</title>
        <authorList>
            <person name="Redwan R.M."/>
            <person name="Saidin A."/>
            <person name="Kumar S.V."/>
        </authorList>
    </citation>
    <scope>NUCLEOTIDE SEQUENCE [LARGE SCALE GENOMIC DNA]</scope>
    <source>
        <strain evidence="6">cv. MD2</strain>
        <tissue evidence="5">Leaf</tissue>
    </source>
</reference>
<dbReference type="Pfam" id="PF00023">
    <property type="entry name" value="Ank"/>
    <property type="match status" value="1"/>
</dbReference>
<dbReference type="EMBL" id="LSRQ01002333">
    <property type="protein sequence ID" value="OAY74605.1"/>
    <property type="molecule type" value="Genomic_DNA"/>
</dbReference>
<feature type="repeat" description="ANK" evidence="3">
    <location>
        <begin position="427"/>
        <end position="459"/>
    </location>
</feature>
<evidence type="ECO:0000256" key="1">
    <source>
        <dbReference type="ARBA" id="ARBA00022737"/>
    </source>
</evidence>
<dbReference type="InterPro" id="IPR002110">
    <property type="entry name" value="Ankyrin_rpt"/>
</dbReference>
<evidence type="ECO:0000256" key="4">
    <source>
        <dbReference type="SAM" id="MobiDB-lite"/>
    </source>
</evidence>
<gene>
    <name evidence="5" type="ORF">ACMD2_02342</name>
</gene>